<evidence type="ECO:0008006" key="3">
    <source>
        <dbReference type="Google" id="ProtNLM"/>
    </source>
</evidence>
<dbReference type="EMBL" id="LGTQ01000005">
    <property type="protein sequence ID" value="KPM50123.1"/>
    <property type="molecule type" value="Genomic_DNA"/>
</dbReference>
<gene>
    <name evidence="1" type="ORF">AFM12_02395</name>
</gene>
<dbReference type="Proteomes" id="UP000050454">
    <property type="component" value="Unassembled WGS sequence"/>
</dbReference>
<comment type="caution">
    <text evidence="1">The sequence shown here is derived from an EMBL/GenBank/DDBJ whole genome shotgun (WGS) entry which is preliminary data.</text>
</comment>
<dbReference type="InterPro" id="IPR023614">
    <property type="entry name" value="Porin_dom_sf"/>
</dbReference>
<proteinExistence type="predicted"/>
<reference evidence="1 2" key="1">
    <citation type="submission" date="2015-07" db="EMBL/GenBank/DDBJ databases">
        <title>The draft genome sequence of Leadbetterella sp. JN14-9.</title>
        <authorList>
            <person name="Liu Y."/>
            <person name="Du J."/>
            <person name="Shao Z."/>
        </authorList>
    </citation>
    <scope>NUCLEOTIDE SEQUENCE [LARGE SCALE GENOMIC DNA]</scope>
    <source>
        <strain evidence="1 2">JN14-9</strain>
    </source>
</reference>
<dbReference type="PATRIC" id="fig|1605367.3.peg.1822"/>
<accession>A0A0P7C6Z2</accession>
<keyword evidence="2" id="KW-1185">Reference proteome</keyword>
<organism evidence="1 2">
    <name type="scientific">Jiulongibacter sediminis</name>
    <dbReference type="NCBI Taxonomy" id="1605367"/>
    <lineage>
        <taxon>Bacteria</taxon>
        <taxon>Pseudomonadati</taxon>
        <taxon>Bacteroidota</taxon>
        <taxon>Cytophagia</taxon>
        <taxon>Cytophagales</taxon>
        <taxon>Leadbetterellaceae</taxon>
        <taxon>Jiulongibacter</taxon>
    </lineage>
</organism>
<name>A0A0P7C6Z2_9BACT</name>
<sequence>MSIIPGLLFTFSLFAQQTEMKETGSLADFLKQGDFTGKARFYFMHSNNQEPLSDYHGLGIGGGIGYKTPQYKGFSAGLSGYFIFNAYSSDFTQSDSVTQNPNRYELGLFDVTDPSNKENMYRLEELWVNYQKKEFNLTYGQFKPDYLFVNPQDGRMSPTMVRGFNGVFDHKKTSFQLAWLNHIAPRSTVKWYSVEETFGIYPTGRATDGSASSYLGNIESSGILIAEANQKIGQNSYAKLGLMNVNKVYTTSYAQLDVKKDNWGLSGLAIYQKANAEGLNSTYIDPDHQSLIFSGRLEKKLKKSKVNLNYTRIADQGRFLMPREWGREPLFTFLPRERNEGLADVNAISANYIYKPNNNTILHAGAGNYWLPDADDAQRNKYAMPSYAQLNLDAEYNWDGWFEGGSLKLLYVYKKGQKDDYENLKQVFNKVNVHLVNLIFNYTF</sequence>
<dbReference type="AlphaFoldDB" id="A0A0P7C6Z2"/>
<evidence type="ECO:0000313" key="2">
    <source>
        <dbReference type="Proteomes" id="UP000050454"/>
    </source>
</evidence>
<dbReference type="STRING" id="1605367.AFM12_02395"/>
<evidence type="ECO:0000313" key="1">
    <source>
        <dbReference type="EMBL" id="KPM50123.1"/>
    </source>
</evidence>
<dbReference type="Gene3D" id="2.40.160.10">
    <property type="entry name" value="Porin"/>
    <property type="match status" value="1"/>
</dbReference>
<protein>
    <recommendedName>
        <fullName evidence="3">Outer membrane porin, OprD family</fullName>
    </recommendedName>
</protein>